<evidence type="ECO:0000313" key="2">
    <source>
        <dbReference type="EMBL" id="MCW1913905.1"/>
    </source>
</evidence>
<proteinExistence type="predicted"/>
<feature type="chain" id="PRO_5045367534" evidence="1">
    <location>
        <begin position="21"/>
        <end position="309"/>
    </location>
</feature>
<reference evidence="2" key="1">
    <citation type="submission" date="2022-10" db="EMBL/GenBank/DDBJ databases">
        <title>Luteolibacter sp. GHJ8, whole genome shotgun sequencing project.</title>
        <authorList>
            <person name="Zhao G."/>
            <person name="Shen L."/>
        </authorList>
    </citation>
    <scope>NUCLEOTIDE SEQUENCE</scope>
    <source>
        <strain evidence="2">GHJ8</strain>
    </source>
</reference>
<name>A0ABT3G255_9BACT</name>
<evidence type="ECO:0000256" key="1">
    <source>
        <dbReference type="SAM" id="SignalP"/>
    </source>
</evidence>
<protein>
    <submittedName>
        <fullName evidence="2">Uncharacterized protein</fullName>
    </submittedName>
</protein>
<keyword evidence="3" id="KW-1185">Reference proteome</keyword>
<sequence>MKRFLAGCMAWGLWITGAGATPPDVVVIDERLLGANADNYAVLRSEFDNLGSYYNSNTKVFLEERSKATGKNLKQVLLTDAKRMIDPEHEDPATQPKVTVEVKHQDKELGLGDVLARYPLLSDSRSPADLEGFAVSDDQSVTFGETMTLFARAQVVGEIFGGRLEETPVTVLEVNDQGSEIYLKLSKHDEDLGDGESHWACVGSALTLQVRAHRTKEPIYLRAGTFPDKAAALAKAAEWKELGREKKVSGFDPEIWSTGSDAGSARYHVVLRNSGDLIEREASGAIAEALGLSLQAVSGEKFLEWTPVK</sequence>
<evidence type="ECO:0000313" key="3">
    <source>
        <dbReference type="Proteomes" id="UP001165653"/>
    </source>
</evidence>
<keyword evidence="1" id="KW-0732">Signal</keyword>
<gene>
    <name evidence="2" type="ORF">OJ996_09985</name>
</gene>
<feature type="signal peptide" evidence="1">
    <location>
        <begin position="1"/>
        <end position="20"/>
    </location>
</feature>
<dbReference type="RefSeq" id="WP_264513406.1">
    <property type="nucleotide sequence ID" value="NZ_JAPDDR010000004.1"/>
</dbReference>
<organism evidence="2 3">
    <name type="scientific">Luteolibacter rhizosphaerae</name>
    <dbReference type="NCBI Taxonomy" id="2989719"/>
    <lineage>
        <taxon>Bacteria</taxon>
        <taxon>Pseudomonadati</taxon>
        <taxon>Verrucomicrobiota</taxon>
        <taxon>Verrucomicrobiia</taxon>
        <taxon>Verrucomicrobiales</taxon>
        <taxon>Verrucomicrobiaceae</taxon>
        <taxon>Luteolibacter</taxon>
    </lineage>
</organism>
<dbReference type="Proteomes" id="UP001165653">
    <property type="component" value="Unassembled WGS sequence"/>
</dbReference>
<comment type="caution">
    <text evidence="2">The sequence shown here is derived from an EMBL/GenBank/DDBJ whole genome shotgun (WGS) entry which is preliminary data.</text>
</comment>
<dbReference type="EMBL" id="JAPDDR010000004">
    <property type="protein sequence ID" value="MCW1913905.1"/>
    <property type="molecule type" value="Genomic_DNA"/>
</dbReference>
<accession>A0ABT3G255</accession>